<protein>
    <submittedName>
        <fullName evidence="1">Uncharacterized protein</fullName>
    </submittedName>
</protein>
<organism evidence="1 2">
    <name type="scientific">Klebsiella pneumoniae</name>
    <dbReference type="NCBI Taxonomy" id="573"/>
    <lineage>
        <taxon>Bacteria</taxon>
        <taxon>Pseudomonadati</taxon>
        <taxon>Pseudomonadota</taxon>
        <taxon>Gammaproteobacteria</taxon>
        <taxon>Enterobacterales</taxon>
        <taxon>Enterobacteriaceae</taxon>
        <taxon>Klebsiella/Raoultella group</taxon>
        <taxon>Klebsiella</taxon>
        <taxon>Klebsiella pneumoniae complex</taxon>
    </lineage>
</organism>
<name>A0A378C840_KLEPN</name>
<reference evidence="1 2" key="1">
    <citation type="submission" date="2018-06" db="EMBL/GenBank/DDBJ databases">
        <authorList>
            <consortium name="Pathogen Informatics"/>
            <person name="Doyle S."/>
        </authorList>
    </citation>
    <scope>NUCLEOTIDE SEQUENCE [LARGE SCALE GENOMIC DNA]</scope>
    <source>
        <strain evidence="1 2">NCTC11679</strain>
    </source>
</reference>
<dbReference type="EMBL" id="UGMG01000001">
    <property type="protein sequence ID" value="STV64626.1"/>
    <property type="molecule type" value="Genomic_DNA"/>
</dbReference>
<proteinExistence type="predicted"/>
<dbReference type="AlphaFoldDB" id="A0A378C840"/>
<evidence type="ECO:0000313" key="2">
    <source>
        <dbReference type="Proteomes" id="UP000255239"/>
    </source>
</evidence>
<dbReference type="Proteomes" id="UP000255239">
    <property type="component" value="Unassembled WGS sequence"/>
</dbReference>
<sequence length="49" mass="5447">MGNEIEQIAQQNEMSIEFMAGAPESDFDRSFADGILEDIAKQLREGADK</sequence>
<evidence type="ECO:0000313" key="1">
    <source>
        <dbReference type="EMBL" id="STV64626.1"/>
    </source>
</evidence>
<accession>A0A378C840</accession>
<gene>
    <name evidence="1" type="ORF">NCTC11679_03115</name>
</gene>